<organism evidence="2">
    <name type="scientific">uncultured bacterium URE4</name>
    <dbReference type="NCBI Taxonomy" id="581112"/>
    <lineage>
        <taxon>Bacteria</taxon>
        <taxon>environmental samples</taxon>
    </lineage>
</organism>
<dbReference type="AlphaFoldDB" id="C0JZY9"/>
<dbReference type="SUPFAM" id="SSF75138">
    <property type="entry name" value="HprK N-terminal domain-like"/>
    <property type="match status" value="1"/>
</dbReference>
<dbReference type="GO" id="GO:0000155">
    <property type="term" value="F:phosphorelay sensor kinase activity"/>
    <property type="evidence" value="ECO:0007669"/>
    <property type="project" value="InterPro"/>
</dbReference>
<evidence type="ECO:0000313" key="2">
    <source>
        <dbReference type="EMBL" id="ACM91019.1"/>
    </source>
</evidence>
<dbReference type="Pfam" id="PF02603">
    <property type="entry name" value="Hpr_kinase_N"/>
    <property type="match status" value="1"/>
</dbReference>
<feature type="domain" description="HPr(Ser) kinase/phosphorylase N-terminal" evidence="1">
    <location>
        <begin position="56"/>
        <end position="105"/>
    </location>
</feature>
<sequence length="109" mass="11850">MTVKEIIEKLDLQCLNEANLDVEVSGAYASDLLSDVMGNARSGQVWITMQTHKNVTAIASLKDIPAVILVRGGQPDDDMLEHAKDEDICILVSQDATYQVCGKLYALIG</sequence>
<accession>C0JZY9</accession>
<dbReference type="InterPro" id="IPR011126">
    <property type="entry name" value="Hpr_kin/Pase_Hpr_N"/>
</dbReference>
<evidence type="ECO:0000259" key="1">
    <source>
        <dbReference type="Pfam" id="PF02603"/>
    </source>
</evidence>
<dbReference type="Gene3D" id="3.40.1390.20">
    <property type="entry name" value="HprK N-terminal domain-like"/>
    <property type="match status" value="1"/>
</dbReference>
<proteinExistence type="predicted"/>
<reference evidence="2" key="1">
    <citation type="submission" date="2008-11" db="EMBL/GenBank/DDBJ databases">
        <title>Isolation and characterization of a fructose-1,6-bisphosphatase in Bacteroides sp. from a rumen metagenomic library.</title>
        <authorList>
            <person name="Wang J."/>
            <person name="Liu K."/>
            <person name="Zhao S."/>
            <person name="Bu D."/>
            <person name="Li D."/>
            <person name="Yu P."/>
            <person name="Wei H."/>
            <person name="Zhou L."/>
        </authorList>
    </citation>
    <scope>NUCLEOTIDE SEQUENCE</scope>
</reference>
<dbReference type="GO" id="GO:0005524">
    <property type="term" value="F:ATP binding"/>
    <property type="evidence" value="ECO:0007669"/>
    <property type="project" value="InterPro"/>
</dbReference>
<protein>
    <recommendedName>
        <fullName evidence="1">HPr(Ser) kinase/phosphorylase N-terminal domain-containing protein</fullName>
    </recommendedName>
</protein>
<dbReference type="GO" id="GO:0006109">
    <property type="term" value="P:regulation of carbohydrate metabolic process"/>
    <property type="evidence" value="ECO:0007669"/>
    <property type="project" value="InterPro"/>
</dbReference>
<name>C0JZY9_9BACT</name>
<dbReference type="InterPro" id="IPR028979">
    <property type="entry name" value="Ser_kin/Pase_Hpr-like_N_sf"/>
</dbReference>
<dbReference type="EMBL" id="FJ529691">
    <property type="protein sequence ID" value="ACM91019.1"/>
    <property type="molecule type" value="Genomic_DNA"/>
</dbReference>